<dbReference type="GO" id="GO:0008168">
    <property type="term" value="F:methyltransferase activity"/>
    <property type="evidence" value="ECO:0007669"/>
    <property type="project" value="UniProtKB-KW"/>
</dbReference>
<dbReference type="Gene3D" id="3.40.50.150">
    <property type="entry name" value="Vaccinia Virus protein VP39"/>
    <property type="match status" value="1"/>
</dbReference>
<dbReference type="Proteomes" id="UP000005511">
    <property type="component" value="Unassembled WGS sequence"/>
</dbReference>
<dbReference type="SUPFAM" id="SSF53335">
    <property type="entry name" value="S-adenosyl-L-methionine-dependent methyltransferases"/>
    <property type="match status" value="1"/>
</dbReference>
<keyword evidence="1" id="KW-0808">Transferase</keyword>
<comment type="caution">
    <text evidence="1">The sequence shown here is derived from an EMBL/GenBank/DDBJ whole genome shotgun (WGS) entry which is preliminary data.</text>
</comment>
<name>A0ABN0EMF8_CAMCO</name>
<protein>
    <submittedName>
        <fullName evidence="1">Methyltransferase</fullName>
    </submittedName>
</protein>
<keyword evidence="2" id="KW-1185">Reference proteome</keyword>
<evidence type="ECO:0000313" key="2">
    <source>
        <dbReference type="Proteomes" id="UP000005511"/>
    </source>
</evidence>
<dbReference type="Pfam" id="PF13489">
    <property type="entry name" value="Methyltransf_23"/>
    <property type="match status" value="1"/>
</dbReference>
<sequence length="92" mass="10354">MQNSLEAYTMKYNENGYGLLFPDGHVVRFYERILKYKLNKINGNLLDFGCGNGVHSAYFQSKGFKTFGIDIVPSLKEIWEQNISGGGGIVKL</sequence>
<dbReference type="EMBL" id="AIMT01000123">
    <property type="protein sequence ID" value="EIA61559.1"/>
    <property type="molecule type" value="Genomic_DNA"/>
</dbReference>
<dbReference type="GO" id="GO:0032259">
    <property type="term" value="P:methylation"/>
    <property type="evidence" value="ECO:0007669"/>
    <property type="project" value="UniProtKB-KW"/>
</dbReference>
<evidence type="ECO:0000313" key="1">
    <source>
        <dbReference type="EMBL" id="EIA61559.1"/>
    </source>
</evidence>
<gene>
    <name evidence="1" type="ORF">cco14_09809</name>
</gene>
<reference evidence="1 2" key="1">
    <citation type="submission" date="2010-09" db="EMBL/GenBank/DDBJ databases">
        <authorList>
            <person name="Richards V."/>
            <person name="Lefebure T."/>
            <person name="Suzuki H."/>
            <person name="Pavinski Bitar P."/>
            <person name="Stanhope M."/>
        </authorList>
    </citation>
    <scope>NUCLEOTIDE SEQUENCE [LARGE SCALE GENOMIC DNA]</scope>
    <source>
        <strain evidence="1 2">80352</strain>
    </source>
</reference>
<keyword evidence="1" id="KW-0489">Methyltransferase</keyword>
<dbReference type="InterPro" id="IPR029063">
    <property type="entry name" value="SAM-dependent_MTases_sf"/>
</dbReference>
<accession>A0ABN0EMF8</accession>
<organism evidence="1 2">
    <name type="scientific">Campylobacter coli 80352</name>
    <dbReference type="NCBI Taxonomy" id="887288"/>
    <lineage>
        <taxon>Bacteria</taxon>
        <taxon>Pseudomonadati</taxon>
        <taxon>Campylobacterota</taxon>
        <taxon>Epsilonproteobacteria</taxon>
        <taxon>Campylobacterales</taxon>
        <taxon>Campylobacteraceae</taxon>
        <taxon>Campylobacter</taxon>
    </lineage>
</organism>
<proteinExistence type="predicted"/>